<evidence type="ECO:0000313" key="1">
    <source>
        <dbReference type="EMBL" id="SDM27862.1"/>
    </source>
</evidence>
<sequence length="56" mass="6517">LECRVIYKQEQDKNAITEENKKVCYPQDVDSSYHGANKDFHTAYYGEIVGAYIIEE</sequence>
<feature type="non-terminal residue" evidence="1">
    <location>
        <position position="1"/>
    </location>
</feature>
<evidence type="ECO:0008006" key="3">
    <source>
        <dbReference type="Google" id="ProtNLM"/>
    </source>
</evidence>
<dbReference type="AlphaFoldDB" id="A0A1G9RXF8"/>
<accession>A0A1G9RXF8</accession>
<dbReference type="EMBL" id="FNGW01000008">
    <property type="protein sequence ID" value="SDM27862.1"/>
    <property type="molecule type" value="Genomic_DNA"/>
</dbReference>
<reference evidence="1 2" key="1">
    <citation type="submission" date="2016-10" db="EMBL/GenBank/DDBJ databases">
        <authorList>
            <person name="de Groot N.N."/>
        </authorList>
    </citation>
    <scope>NUCLEOTIDE SEQUENCE [LARGE SCALE GENOMIC DNA]</scope>
    <source>
        <strain evidence="1 2">DSM 797</strain>
    </source>
</reference>
<dbReference type="STRING" id="1121325.SAMN04515677_1081"/>
<name>A0A1G9RXF8_9FIRM</name>
<protein>
    <recommendedName>
        <fullName evidence="3">Flavin reductase like domain-containing protein</fullName>
    </recommendedName>
</protein>
<evidence type="ECO:0000313" key="2">
    <source>
        <dbReference type="Proteomes" id="UP000199068"/>
    </source>
</evidence>
<keyword evidence="2" id="KW-1185">Reference proteome</keyword>
<proteinExistence type="predicted"/>
<dbReference type="Proteomes" id="UP000199068">
    <property type="component" value="Unassembled WGS sequence"/>
</dbReference>
<organism evidence="1 2">
    <name type="scientific">Romboutsia lituseburensis DSM 797</name>
    <dbReference type="NCBI Taxonomy" id="1121325"/>
    <lineage>
        <taxon>Bacteria</taxon>
        <taxon>Bacillati</taxon>
        <taxon>Bacillota</taxon>
        <taxon>Clostridia</taxon>
        <taxon>Peptostreptococcales</taxon>
        <taxon>Peptostreptococcaceae</taxon>
        <taxon>Romboutsia</taxon>
    </lineage>
</organism>
<gene>
    <name evidence="1" type="ORF">SAMN04515677_1081</name>
</gene>